<accession>A0ABD5YMH3</accession>
<gene>
    <name evidence="3" type="ORF">ACFQMK_16000</name>
</gene>
<protein>
    <submittedName>
        <fullName evidence="3">DUF47 domain-containing protein</fullName>
    </submittedName>
</protein>
<dbReference type="SUPFAM" id="SSF89009">
    <property type="entry name" value="GAT-like domain"/>
    <property type="match status" value="1"/>
</dbReference>
<evidence type="ECO:0000313" key="4">
    <source>
        <dbReference type="Proteomes" id="UP001596390"/>
    </source>
</evidence>
<dbReference type="InterPro" id="IPR018445">
    <property type="entry name" value="Put_Phosphate_transp_reg"/>
</dbReference>
<dbReference type="Pfam" id="PF01865">
    <property type="entry name" value="PhoU_div"/>
    <property type="match status" value="1"/>
</dbReference>
<dbReference type="InterPro" id="IPR038078">
    <property type="entry name" value="PhoU-like_sf"/>
</dbReference>
<feature type="coiled-coil region" evidence="2">
    <location>
        <begin position="159"/>
        <end position="223"/>
    </location>
</feature>
<dbReference type="Gene3D" id="1.20.58.220">
    <property type="entry name" value="Phosphate transport system protein phou homolog 2, domain 2"/>
    <property type="match status" value="1"/>
</dbReference>
<reference evidence="3 4" key="1">
    <citation type="journal article" date="2019" name="Int. J. Syst. Evol. Microbiol.">
        <title>The Global Catalogue of Microorganisms (GCM) 10K type strain sequencing project: providing services to taxonomists for standard genome sequencing and annotation.</title>
        <authorList>
            <consortium name="The Broad Institute Genomics Platform"/>
            <consortium name="The Broad Institute Genome Sequencing Center for Infectious Disease"/>
            <person name="Wu L."/>
            <person name="Ma J."/>
        </authorList>
    </citation>
    <scope>NUCLEOTIDE SEQUENCE [LARGE SCALE GENOMIC DNA]</scope>
    <source>
        <strain evidence="3 4">Q85</strain>
    </source>
</reference>
<evidence type="ECO:0000256" key="1">
    <source>
        <dbReference type="ARBA" id="ARBA00008591"/>
    </source>
</evidence>
<name>A0ABD5YMH3_9EURY</name>
<proteinExistence type="inferred from homology"/>
<keyword evidence="2" id="KW-0175">Coiled coil</keyword>
<evidence type="ECO:0000313" key="3">
    <source>
        <dbReference type="EMBL" id="MFC7188341.1"/>
    </source>
</evidence>
<dbReference type="Proteomes" id="UP001596390">
    <property type="component" value="Unassembled WGS sequence"/>
</dbReference>
<organism evidence="3 4">
    <name type="scientific">Halorubrum yunnanense</name>
    <dbReference type="NCBI Taxonomy" id="1526162"/>
    <lineage>
        <taxon>Archaea</taxon>
        <taxon>Methanobacteriati</taxon>
        <taxon>Methanobacteriota</taxon>
        <taxon>Stenosarchaea group</taxon>
        <taxon>Halobacteria</taxon>
        <taxon>Halobacteriales</taxon>
        <taxon>Haloferacaceae</taxon>
        <taxon>Halorubrum</taxon>
    </lineage>
</organism>
<comment type="similarity">
    <text evidence="1">Belongs to the UPF0111 family.</text>
</comment>
<dbReference type="EMBL" id="JBHSZZ010000090">
    <property type="protein sequence ID" value="MFC7188341.1"/>
    <property type="molecule type" value="Genomic_DNA"/>
</dbReference>
<sequence>MATDAGFGARLESRTETYLDRIDDCVALLPRMLDEYAEGGPYRETVDEIAAVESECDGLVREIRGIITNAGPDDIGLLNTRINFNESALLDFYTELDVVANHTERIVQEVVMMQPEADVDPFRDMRETATRIVEMVAVLGDVVERFVRGLARSDAAETLTDGIEAIRELESECDELRNDAVATAFAADAIDQPLVYRELAILLDELANTIEDLTDRIVVIASKEPGIVTEADPDADGE</sequence>
<dbReference type="RefSeq" id="WP_267665776.1">
    <property type="nucleotide sequence ID" value="NZ_JAODIX010000090.1"/>
</dbReference>
<dbReference type="AlphaFoldDB" id="A0ABD5YMH3"/>
<keyword evidence="4" id="KW-1185">Reference proteome</keyword>
<evidence type="ECO:0000256" key="2">
    <source>
        <dbReference type="SAM" id="Coils"/>
    </source>
</evidence>
<comment type="caution">
    <text evidence="3">The sequence shown here is derived from an EMBL/GenBank/DDBJ whole genome shotgun (WGS) entry which is preliminary data.</text>
</comment>